<dbReference type="PRINTS" id="PR00368">
    <property type="entry name" value="FADPNR"/>
</dbReference>
<dbReference type="SUPFAM" id="SSF55424">
    <property type="entry name" value="FAD/NAD-linked reductases, dimerisation (C-terminal) domain"/>
    <property type="match status" value="1"/>
</dbReference>
<dbReference type="PIRSF" id="PIRSF000350">
    <property type="entry name" value="Mercury_reductase_MerA"/>
    <property type="match status" value="1"/>
</dbReference>
<keyword evidence="7" id="KW-1015">Disulfide bond</keyword>
<keyword evidence="14" id="KW-1185">Reference proteome</keyword>
<evidence type="ECO:0000256" key="10">
    <source>
        <dbReference type="RuleBase" id="RU003692"/>
    </source>
</evidence>
<dbReference type="InterPro" id="IPR036188">
    <property type="entry name" value="FAD/NAD-bd_sf"/>
</dbReference>
<reference evidence="13 14" key="1">
    <citation type="submission" date="2022-09" db="EMBL/GenBank/DDBJ databases">
        <title>Xylan utilization by haloarchaea-nanohaloarchaea associations.</title>
        <authorList>
            <person name="Yakimov M."/>
        </authorList>
    </citation>
    <scope>NUCLEOTIDE SEQUENCE [LARGE SCALE GENOMIC DNA]</scope>
    <source>
        <strain evidence="13 14">SVXNc</strain>
    </source>
</reference>
<evidence type="ECO:0000256" key="3">
    <source>
        <dbReference type="ARBA" id="ARBA00022630"/>
    </source>
</evidence>
<proteinExistence type="inferred from homology"/>
<dbReference type="InterPro" id="IPR001100">
    <property type="entry name" value="Pyr_nuc-diS_OxRdtase"/>
</dbReference>
<keyword evidence="5 10" id="KW-0560">Oxidoreductase</keyword>
<dbReference type="Pfam" id="PF02852">
    <property type="entry name" value="Pyr_redox_dim"/>
    <property type="match status" value="1"/>
</dbReference>
<dbReference type="GO" id="GO:0004148">
    <property type="term" value="F:dihydrolipoyl dehydrogenase (NADH) activity"/>
    <property type="evidence" value="ECO:0007669"/>
    <property type="project" value="UniProtKB-EC"/>
</dbReference>
<feature type="domain" description="Pyridine nucleotide-disulphide oxidoreductase dimerisation" evidence="11">
    <location>
        <begin position="351"/>
        <end position="458"/>
    </location>
</feature>
<evidence type="ECO:0000256" key="2">
    <source>
        <dbReference type="ARBA" id="ARBA00012608"/>
    </source>
</evidence>
<comment type="similarity">
    <text evidence="1 10">Belongs to the class-I pyridine nucleotide-disulfide oxidoreductase family.</text>
</comment>
<evidence type="ECO:0000259" key="11">
    <source>
        <dbReference type="Pfam" id="PF02852"/>
    </source>
</evidence>
<dbReference type="GeneID" id="90589499"/>
<gene>
    <name evidence="13" type="primary">lpd</name>
    <name evidence="13" type="ORF">SVXNc_0064</name>
</gene>
<dbReference type="InterPro" id="IPR004099">
    <property type="entry name" value="Pyr_nucl-diS_OxRdtase_dimer"/>
</dbReference>
<keyword evidence="6 10" id="KW-0520">NAD</keyword>
<dbReference type="EC" id="1.8.1.4" evidence="2 10"/>
<keyword evidence="3 10" id="KW-0285">Flavoprotein</keyword>
<feature type="domain" description="FAD/NAD(P)-binding" evidence="12">
    <location>
        <begin position="11"/>
        <end position="332"/>
    </location>
</feature>
<evidence type="ECO:0000313" key="14">
    <source>
        <dbReference type="Proteomes" id="UP001218034"/>
    </source>
</evidence>
<keyword evidence="4 10" id="KW-0274">FAD</keyword>
<keyword evidence="8 10" id="KW-0676">Redox-active center</keyword>
<evidence type="ECO:0000256" key="1">
    <source>
        <dbReference type="ARBA" id="ARBA00007532"/>
    </source>
</evidence>
<dbReference type="Pfam" id="PF07992">
    <property type="entry name" value="Pyr_redox_2"/>
    <property type="match status" value="1"/>
</dbReference>
<organism evidence="13 14">
    <name type="scientific">Candidatus Nanohalococcus occultus</name>
    <dbReference type="NCBI Taxonomy" id="2978047"/>
    <lineage>
        <taxon>Archaea</taxon>
        <taxon>Candidatus Nanohalarchaeota</taxon>
        <taxon>Candidatus Nanohalarchaeota incertae sedis</taxon>
        <taxon>Candidatus Nanohalococcus</taxon>
    </lineage>
</organism>
<dbReference type="InterPro" id="IPR023753">
    <property type="entry name" value="FAD/NAD-binding_dom"/>
</dbReference>
<accession>A0ABY8CCZ9</accession>
<evidence type="ECO:0000256" key="7">
    <source>
        <dbReference type="ARBA" id="ARBA00023157"/>
    </source>
</evidence>
<evidence type="ECO:0000256" key="5">
    <source>
        <dbReference type="ARBA" id="ARBA00023002"/>
    </source>
</evidence>
<dbReference type="Gene3D" id="3.50.50.60">
    <property type="entry name" value="FAD/NAD(P)-binding domain"/>
    <property type="match status" value="2"/>
</dbReference>
<sequence length="470" mass="51086">MVVGDVEEGAELVVIGAGPGGYTAAIRAAQKGMDVVVIDKEEVGGICLNHGCIPAKALIHASKYRADLKHWDEIGIHTKELDVDFESIQEWKEEVVDKLDTGIEQLFEAHNIEYKQGYARFIDEETVRVEEEHDAENVKFEKAIIATGSRPIEIPGFEFDKERVISSRDLLQLEEVPDEIVVIGGGYIGMEAVTKFCKFGSTVKVLEAQDRVLSGFDEEIVDHIRETSACYGDEIYTGVTAKEAVPEGEKVTVKAETDGENIEVEGDYVLVAVGRTPEPALDGLNIEKAGVETTENGFVDVDEQLRSSNENIFAIGDCAGQPMLAHKAYREGKVAAEAAAGKNTAFDSQYIPKVAYTDPEIAAVGMTPMEAEKQFESTKVGKFKFSASGRALTANKPDGFVRVVARESGKLEGVQIVGPHASDIIAEATLALEMQGYLDDVANTIHAHPTFPEVFSEACEDAMDKSIHKA</sequence>
<dbReference type="SUPFAM" id="SSF51905">
    <property type="entry name" value="FAD/NAD(P)-binding domain"/>
    <property type="match status" value="1"/>
</dbReference>
<evidence type="ECO:0000256" key="9">
    <source>
        <dbReference type="ARBA" id="ARBA00049187"/>
    </source>
</evidence>
<evidence type="ECO:0000313" key="13">
    <source>
        <dbReference type="EMBL" id="WEL19096.1"/>
    </source>
</evidence>
<dbReference type="PANTHER" id="PTHR22912:SF160">
    <property type="entry name" value="DIHYDROLIPOYL DEHYDROGENASE"/>
    <property type="match status" value="1"/>
</dbReference>
<evidence type="ECO:0000256" key="4">
    <source>
        <dbReference type="ARBA" id="ARBA00022827"/>
    </source>
</evidence>
<dbReference type="Proteomes" id="UP001218034">
    <property type="component" value="Chromosome"/>
</dbReference>
<dbReference type="PRINTS" id="PR00411">
    <property type="entry name" value="PNDRDTASEI"/>
</dbReference>
<dbReference type="InterPro" id="IPR012999">
    <property type="entry name" value="Pyr_OxRdtase_I_AS"/>
</dbReference>
<dbReference type="NCBIfam" id="TIGR01350">
    <property type="entry name" value="lipoamide_DH"/>
    <property type="match status" value="1"/>
</dbReference>
<protein>
    <recommendedName>
        <fullName evidence="2 10">Dihydrolipoyl dehydrogenase</fullName>
        <ecNumber evidence="2 10">1.8.1.4</ecNumber>
    </recommendedName>
</protein>
<comment type="cofactor">
    <cofactor evidence="10">
        <name>FAD</name>
        <dbReference type="ChEBI" id="CHEBI:57692"/>
    </cofactor>
    <text evidence="10">Binds 1 FAD per subunit.</text>
</comment>
<comment type="miscellaneous">
    <text evidence="10">The active site is a redox-active disulfide bond.</text>
</comment>
<dbReference type="PANTHER" id="PTHR22912">
    <property type="entry name" value="DISULFIDE OXIDOREDUCTASE"/>
    <property type="match status" value="1"/>
</dbReference>
<comment type="catalytic activity">
    <reaction evidence="9 10">
        <text>N(6)-[(R)-dihydrolipoyl]-L-lysyl-[protein] + NAD(+) = N(6)-[(R)-lipoyl]-L-lysyl-[protein] + NADH + H(+)</text>
        <dbReference type="Rhea" id="RHEA:15045"/>
        <dbReference type="Rhea" id="RHEA-COMP:10474"/>
        <dbReference type="Rhea" id="RHEA-COMP:10475"/>
        <dbReference type="ChEBI" id="CHEBI:15378"/>
        <dbReference type="ChEBI" id="CHEBI:57540"/>
        <dbReference type="ChEBI" id="CHEBI:57945"/>
        <dbReference type="ChEBI" id="CHEBI:83099"/>
        <dbReference type="ChEBI" id="CHEBI:83100"/>
        <dbReference type="EC" id="1.8.1.4"/>
    </reaction>
</comment>
<dbReference type="Gene3D" id="3.30.390.30">
    <property type="match status" value="1"/>
</dbReference>
<evidence type="ECO:0000256" key="6">
    <source>
        <dbReference type="ARBA" id="ARBA00023027"/>
    </source>
</evidence>
<dbReference type="InterPro" id="IPR006258">
    <property type="entry name" value="Lipoamide_DH"/>
</dbReference>
<dbReference type="EMBL" id="CP104395">
    <property type="protein sequence ID" value="WEL19096.1"/>
    <property type="molecule type" value="Genomic_DNA"/>
</dbReference>
<dbReference type="InterPro" id="IPR050151">
    <property type="entry name" value="Class-I_Pyr_Nuc-Dis_Oxidored"/>
</dbReference>
<name>A0ABY8CCZ9_9ARCH</name>
<dbReference type="PROSITE" id="PS00076">
    <property type="entry name" value="PYRIDINE_REDOX_1"/>
    <property type="match status" value="1"/>
</dbReference>
<dbReference type="RefSeq" id="WP_347721968.1">
    <property type="nucleotide sequence ID" value="NZ_CP104395.1"/>
</dbReference>
<evidence type="ECO:0000256" key="8">
    <source>
        <dbReference type="ARBA" id="ARBA00023284"/>
    </source>
</evidence>
<dbReference type="InterPro" id="IPR016156">
    <property type="entry name" value="FAD/NAD-linked_Rdtase_dimer_sf"/>
</dbReference>
<keyword evidence="13" id="KW-0670">Pyruvate</keyword>
<evidence type="ECO:0000259" key="12">
    <source>
        <dbReference type="Pfam" id="PF07992"/>
    </source>
</evidence>